<evidence type="ECO:0000313" key="3">
    <source>
        <dbReference type="Proteomes" id="UP001549320"/>
    </source>
</evidence>
<evidence type="ECO:0000313" key="2">
    <source>
        <dbReference type="EMBL" id="MET4580186.1"/>
    </source>
</evidence>
<accession>A0ABV2QGM2</accession>
<organism evidence="2 3">
    <name type="scientific">Ottowia thiooxydans</name>
    <dbReference type="NCBI Taxonomy" id="219182"/>
    <lineage>
        <taxon>Bacteria</taxon>
        <taxon>Pseudomonadati</taxon>
        <taxon>Pseudomonadota</taxon>
        <taxon>Betaproteobacteria</taxon>
        <taxon>Burkholderiales</taxon>
        <taxon>Comamonadaceae</taxon>
        <taxon>Ottowia</taxon>
    </lineage>
</organism>
<sequence>MPASRLTDPEALHDMLLFRLSRLTAIGGRPVVQMCEKEFGVTRREWRILAELALQQGMLSSELAEQTGLDRAITSRIITSLVQKRLVVRIPRPSDRRQVPLRLTQAGLELYERLLPRVAAFNRELVSVLSQSEADILDDLLGRLQTQARLSR</sequence>
<feature type="domain" description="HTH marR-type" evidence="1">
    <location>
        <begin position="13"/>
        <end position="146"/>
    </location>
</feature>
<dbReference type="RefSeq" id="WP_354448915.1">
    <property type="nucleotide sequence ID" value="NZ_JBEPSH010000014.1"/>
</dbReference>
<dbReference type="Proteomes" id="UP001549320">
    <property type="component" value="Unassembled WGS sequence"/>
</dbReference>
<dbReference type="InterPro" id="IPR036390">
    <property type="entry name" value="WH_DNA-bd_sf"/>
</dbReference>
<keyword evidence="2" id="KW-0238">DNA-binding</keyword>
<reference evidence="2 3" key="1">
    <citation type="submission" date="2024-06" db="EMBL/GenBank/DDBJ databases">
        <title>Sorghum-associated microbial communities from plants grown in Nebraska, USA.</title>
        <authorList>
            <person name="Schachtman D."/>
        </authorList>
    </citation>
    <scope>NUCLEOTIDE SEQUENCE [LARGE SCALE GENOMIC DNA]</scope>
    <source>
        <strain evidence="2 3">2709</strain>
    </source>
</reference>
<dbReference type="PANTHER" id="PTHR33164:SF104">
    <property type="entry name" value="TRANSCRIPTIONAL REGULATORY PROTEIN"/>
    <property type="match status" value="1"/>
</dbReference>
<gene>
    <name evidence="2" type="ORF">ABIE13_005325</name>
</gene>
<protein>
    <submittedName>
        <fullName evidence="2">DNA-binding MarR family transcriptional regulator</fullName>
    </submittedName>
</protein>
<dbReference type="SUPFAM" id="SSF46785">
    <property type="entry name" value="Winged helix' DNA-binding domain"/>
    <property type="match status" value="1"/>
</dbReference>
<dbReference type="InterPro" id="IPR036388">
    <property type="entry name" value="WH-like_DNA-bd_sf"/>
</dbReference>
<dbReference type="Pfam" id="PF12802">
    <property type="entry name" value="MarR_2"/>
    <property type="match status" value="1"/>
</dbReference>
<dbReference type="SMART" id="SM00347">
    <property type="entry name" value="HTH_MARR"/>
    <property type="match status" value="1"/>
</dbReference>
<dbReference type="InterPro" id="IPR039422">
    <property type="entry name" value="MarR/SlyA-like"/>
</dbReference>
<name>A0ABV2QGM2_9BURK</name>
<dbReference type="PROSITE" id="PS50995">
    <property type="entry name" value="HTH_MARR_2"/>
    <property type="match status" value="1"/>
</dbReference>
<dbReference type="InterPro" id="IPR000835">
    <property type="entry name" value="HTH_MarR-typ"/>
</dbReference>
<comment type="caution">
    <text evidence="2">The sequence shown here is derived from an EMBL/GenBank/DDBJ whole genome shotgun (WGS) entry which is preliminary data.</text>
</comment>
<dbReference type="Gene3D" id="1.10.10.10">
    <property type="entry name" value="Winged helix-like DNA-binding domain superfamily/Winged helix DNA-binding domain"/>
    <property type="match status" value="1"/>
</dbReference>
<dbReference type="EMBL" id="JBEPSH010000014">
    <property type="protein sequence ID" value="MET4580186.1"/>
    <property type="molecule type" value="Genomic_DNA"/>
</dbReference>
<dbReference type="PANTHER" id="PTHR33164">
    <property type="entry name" value="TRANSCRIPTIONAL REGULATOR, MARR FAMILY"/>
    <property type="match status" value="1"/>
</dbReference>
<dbReference type="PRINTS" id="PR00598">
    <property type="entry name" value="HTHMARR"/>
</dbReference>
<proteinExistence type="predicted"/>
<evidence type="ECO:0000259" key="1">
    <source>
        <dbReference type="PROSITE" id="PS50995"/>
    </source>
</evidence>
<keyword evidence="3" id="KW-1185">Reference proteome</keyword>
<dbReference type="GO" id="GO:0003677">
    <property type="term" value="F:DNA binding"/>
    <property type="evidence" value="ECO:0007669"/>
    <property type="project" value="UniProtKB-KW"/>
</dbReference>